<accession>A0A8A4TLD3</accession>
<evidence type="ECO:0000313" key="2">
    <source>
        <dbReference type="EMBL" id="QTD50287.1"/>
    </source>
</evidence>
<name>A0A8A4TLD3_SULCO</name>
<keyword evidence="3" id="KW-1185">Reference proteome</keyword>
<organism evidence="2 3">
    <name type="scientific">Sulfidibacter corallicola</name>
    <dbReference type="NCBI Taxonomy" id="2818388"/>
    <lineage>
        <taxon>Bacteria</taxon>
        <taxon>Pseudomonadati</taxon>
        <taxon>Acidobacteriota</taxon>
        <taxon>Holophagae</taxon>
        <taxon>Acanthopleuribacterales</taxon>
        <taxon>Acanthopleuribacteraceae</taxon>
        <taxon>Sulfidibacter</taxon>
    </lineage>
</organism>
<protein>
    <recommendedName>
        <fullName evidence="4">Photosynthesis system II assembly factor Ycf48/Hcf136-like domain-containing protein</fullName>
    </recommendedName>
</protein>
<proteinExistence type="predicted"/>
<evidence type="ECO:0000313" key="3">
    <source>
        <dbReference type="Proteomes" id="UP000663929"/>
    </source>
</evidence>
<dbReference type="AlphaFoldDB" id="A0A8A4TLD3"/>
<dbReference type="Proteomes" id="UP000663929">
    <property type="component" value="Chromosome"/>
</dbReference>
<sequence length="835" mass="90110">MNARIHGHRATDRSTQIPPATTSSAATSKPSNASRRLAGWMLLLAIALPCAAQWSRISTSLPIDEIVSRDGRLIAIFEEEDELSFKQGLISESVDGRTWLSLADTKAQPFQGLADNGQTLLATSQGTTWTSTDGREWRQTRTPFGHIDQPLWAFGKWWARADGRPASSEDGTSWTLSSGLPQDVTFHYLAYDEPYLLALGTDPLELNVGYRTRDGQQWEEADSPPVPRLDLLDFLTSEGGRFYLGGRNGILVTSEDGRDWQGIVTNTDQVLRDLAGHDGKWVAVGDQGVMRKSLDGLNWAPVSLAVTEDWHSVFWTGGQFIASTESGAIWLSAQGDNWVASPQTRSWQFEQVVAGDGVVLARDAMGRLLRTANGGPWQIVEDAPAQEDATLTRTSQHFAYLGDAWIALSPDGLQWQTAAFGSLPYRSIAQSATISVALDVEGSLWRRTGGGDWQRGPATPITAREVAWYGDRFLMFGSDGVATSGDGQSWTKILWLDLDETGFTPQQALCRNGDCVVTGTANGRVLVSRNGTDWSLRSLSREALTASLTASDAGFLVADTQGRLFSSADTLNWTRHDAALPTGIQAMAIDAGTMVAVDGRHALVLHPATFTPKTPTFSPHAVVPWVVNNTQWGSRVAIVNLGEMTGEAVLRAITGSGEEVERVVTLEPREVTTFQAGELFPELSGYALFIETADMPVHTSFLTFNLEAVSGGMSPSQTTAPPIASLASGAIFAYLPGDQIPALVLVVGEDRTELETPITLTLYGEAGAELASRDWTLKGNRPSAALLGDLFPDLDLPAHGSVKAVSDEGLPIAGITFVFNQMRQPSIARAIPVSE</sequence>
<feature type="region of interest" description="Disordered" evidence="1">
    <location>
        <begin position="1"/>
        <end position="31"/>
    </location>
</feature>
<dbReference type="EMBL" id="CP071793">
    <property type="protein sequence ID" value="QTD50287.1"/>
    <property type="molecule type" value="Genomic_DNA"/>
</dbReference>
<gene>
    <name evidence="2" type="ORF">J3U87_32280</name>
</gene>
<reference evidence="2" key="1">
    <citation type="submission" date="2021-03" db="EMBL/GenBank/DDBJ databases">
        <title>Acanthopleuribacteraceae sp. M133.</title>
        <authorList>
            <person name="Wang G."/>
        </authorList>
    </citation>
    <scope>NUCLEOTIDE SEQUENCE</scope>
    <source>
        <strain evidence="2">M133</strain>
    </source>
</reference>
<evidence type="ECO:0000256" key="1">
    <source>
        <dbReference type="SAM" id="MobiDB-lite"/>
    </source>
</evidence>
<feature type="compositionally biased region" description="Low complexity" evidence="1">
    <location>
        <begin position="14"/>
        <end position="31"/>
    </location>
</feature>
<evidence type="ECO:0008006" key="4">
    <source>
        <dbReference type="Google" id="ProtNLM"/>
    </source>
</evidence>
<dbReference type="SUPFAM" id="SSF110296">
    <property type="entry name" value="Oligoxyloglucan reducing end-specific cellobiohydrolase"/>
    <property type="match status" value="2"/>
</dbReference>
<dbReference type="KEGG" id="scor:J3U87_32280"/>
<dbReference type="RefSeq" id="WP_237379917.1">
    <property type="nucleotide sequence ID" value="NZ_CP071793.1"/>
</dbReference>